<evidence type="ECO:0000256" key="1">
    <source>
        <dbReference type="SAM" id="Phobius"/>
    </source>
</evidence>
<organism evidence="2 3">
    <name type="scientific">Mycteria americana</name>
    <name type="common">Wood stork</name>
    <dbReference type="NCBI Taxonomy" id="33587"/>
    <lineage>
        <taxon>Eukaryota</taxon>
        <taxon>Metazoa</taxon>
        <taxon>Chordata</taxon>
        <taxon>Craniata</taxon>
        <taxon>Vertebrata</taxon>
        <taxon>Euteleostomi</taxon>
        <taxon>Archelosauria</taxon>
        <taxon>Archosauria</taxon>
        <taxon>Dinosauria</taxon>
        <taxon>Saurischia</taxon>
        <taxon>Theropoda</taxon>
        <taxon>Coelurosauria</taxon>
        <taxon>Aves</taxon>
        <taxon>Neognathae</taxon>
        <taxon>Neoaves</taxon>
        <taxon>Aequornithes</taxon>
        <taxon>Ciconiiformes</taxon>
        <taxon>Ciconiidae</taxon>
        <taxon>Mycteria</taxon>
    </lineage>
</organism>
<proteinExistence type="predicted"/>
<dbReference type="AlphaFoldDB" id="A0AAN7RWW4"/>
<accession>A0AAN7RWW4</accession>
<gene>
    <name evidence="2" type="ORF">QYF61_005339</name>
</gene>
<feature type="transmembrane region" description="Helical" evidence="1">
    <location>
        <begin position="130"/>
        <end position="148"/>
    </location>
</feature>
<keyword evidence="1" id="KW-0812">Transmembrane</keyword>
<reference evidence="2 3" key="1">
    <citation type="journal article" date="2023" name="J. Hered.">
        <title>Chromosome-level genome of the wood stork (Mycteria americana) provides insight into avian chromosome evolution.</title>
        <authorList>
            <person name="Flamio R. Jr."/>
            <person name="Ramstad K.M."/>
        </authorList>
    </citation>
    <scope>NUCLEOTIDE SEQUENCE [LARGE SCALE GENOMIC DNA]</scope>
    <source>
        <strain evidence="2">JAX WOST 10</strain>
    </source>
</reference>
<protein>
    <submittedName>
        <fullName evidence="2">Uncharacterized protein</fullName>
    </submittedName>
</protein>
<evidence type="ECO:0000313" key="3">
    <source>
        <dbReference type="Proteomes" id="UP001333110"/>
    </source>
</evidence>
<dbReference type="Proteomes" id="UP001333110">
    <property type="component" value="Unassembled WGS sequence"/>
</dbReference>
<sequence>MVRHRAEWEGPCHNKVKGTFADLQAQTHVERCIAGESEKALPAAEGQGLTLQVLVLTLQRFQLLLHSLQVVNLLPKLGCAVSMLLPQGGSRGFVLQCGLFEVIQRLLMGLLEGFLLFCQLGNGLIQGCHLLCEVFHLLILGINFLLILSPFSHLLNFGFQLDFGFDELVTSFLSISQAICFLGQMNGDTHRLYLELQKTYQSSFEEHLKKWNIVAHQSQHEHVVVEELLQFLIGEVDAQLLKAVELPKGRRGAQVLKGQKNLKKTKQLTSQHELISIVRDGEDVWRGLLALLASVGQHHLWVVHRQPLVGVDSDAEETRVGLRGRETARWLPLSLAEQFLLAAQRKTAAGTYVDHPGCITLFEVVQHSGFVEVGHHGHVLDFIILGWVHGEDLIFLHGQRLSDEERDACLGRMSVSIFLISLLYILKGCNEVSSEPSHLQAEQAQLSQPFFTGELFQSLDHFCGPPLCLLEQVHVFLVLRAPELDTVLQNRIIEWFGLEGTLETIQFQTLCHGQGYLPLDQVAQSLIQPGLEPFQGGGIHNCSGQPVPVPHNTHSKEFLPNIESKSTLFQFNTVTPRPITTLPDKGSLPIFPVPFKYRKAAVRPPRSLLFSRLNNPSLSSQGRCSSPLVIFVGLLWTRSSRSHTFLAHIPFFIHQYPQVLSTGLLAIHSSPSLYPRLGLPRLRCMTLPLALLNFISFAWAHLSSLSRSLWMASLPSRVSTTPLSLVSSANLLRVPSVPLSMSPTKMLNNTGASTDP</sequence>
<keyword evidence="1" id="KW-1133">Transmembrane helix</keyword>
<dbReference type="EMBL" id="JAUNZN010000016">
    <property type="protein sequence ID" value="KAK4811771.1"/>
    <property type="molecule type" value="Genomic_DNA"/>
</dbReference>
<evidence type="ECO:0000313" key="2">
    <source>
        <dbReference type="EMBL" id="KAK4811771.1"/>
    </source>
</evidence>
<name>A0AAN7RWW4_MYCAM</name>
<keyword evidence="1" id="KW-0472">Membrane</keyword>
<comment type="caution">
    <text evidence="2">The sequence shown here is derived from an EMBL/GenBank/DDBJ whole genome shotgun (WGS) entry which is preliminary data.</text>
</comment>
<keyword evidence="3" id="KW-1185">Reference proteome</keyword>